<organism evidence="1 2">
    <name type="scientific">Racocetra fulgida</name>
    <dbReference type="NCBI Taxonomy" id="60492"/>
    <lineage>
        <taxon>Eukaryota</taxon>
        <taxon>Fungi</taxon>
        <taxon>Fungi incertae sedis</taxon>
        <taxon>Mucoromycota</taxon>
        <taxon>Glomeromycotina</taxon>
        <taxon>Glomeromycetes</taxon>
        <taxon>Diversisporales</taxon>
        <taxon>Gigasporaceae</taxon>
        <taxon>Racocetra</taxon>
    </lineage>
</organism>
<accession>A0A9N9N971</accession>
<dbReference type="EMBL" id="CAJVPZ010022620">
    <property type="protein sequence ID" value="CAG8712391.1"/>
    <property type="molecule type" value="Genomic_DNA"/>
</dbReference>
<name>A0A9N9N971_9GLOM</name>
<evidence type="ECO:0000313" key="1">
    <source>
        <dbReference type="EMBL" id="CAG8712391.1"/>
    </source>
</evidence>
<dbReference type="AlphaFoldDB" id="A0A9N9N971"/>
<feature type="non-terminal residue" evidence="1">
    <location>
        <position position="94"/>
    </location>
</feature>
<feature type="non-terminal residue" evidence="1">
    <location>
        <position position="1"/>
    </location>
</feature>
<comment type="caution">
    <text evidence="1">The sequence shown here is derived from an EMBL/GenBank/DDBJ whole genome shotgun (WGS) entry which is preliminary data.</text>
</comment>
<proteinExistence type="predicted"/>
<sequence>SDIQMQSSTNPASSNELLLLKSQLNKIEFQYVDFLNEQQKSALLKKLNEILAVLATNLSKIKVSEKIVEKDQKLKVLLSSQILANDVDQIYDPK</sequence>
<protein>
    <submittedName>
        <fullName evidence="1">13050_t:CDS:1</fullName>
    </submittedName>
</protein>
<dbReference type="Proteomes" id="UP000789396">
    <property type="component" value="Unassembled WGS sequence"/>
</dbReference>
<dbReference type="OrthoDB" id="2432126at2759"/>
<gene>
    <name evidence="1" type="ORF">RFULGI_LOCUS10927</name>
</gene>
<reference evidence="1" key="1">
    <citation type="submission" date="2021-06" db="EMBL/GenBank/DDBJ databases">
        <authorList>
            <person name="Kallberg Y."/>
            <person name="Tangrot J."/>
            <person name="Rosling A."/>
        </authorList>
    </citation>
    <scope>NUCLEOTIDE SEQUENCE</scope>
    <source>
        <strain evidence="1">IN212</strain>
    </source>
</reference>
<evidence type="ECO:0000313" key="2">
    <source>
        <dbReference type="Proteomes" id="UP000789396"/>
    </source>
</evidence>
<keyword evidence="2" id="KW-1185">Reference proteome</keyword>